<accession>A0A5C1AFP3</accession>
<dbReference type="KEGG" id="lrs:PX52LOC_04638"/>
<protein>
    <submittedName>
        <fullName evidence="1">Uncharacterized protein</fullName>
    </submittedName>
</protein>
<evidence type="ECO:0000313" key="2">
    <source>
        <dbReference type="Proteomes" id="UP000324974"/>
    </source>
</evidence>
<reference evidence="2" key="1">
    <citation type="submission" date="2019-08" db="EMBL/GenBank/DDBJ databases">
        <title>Limnoglobus roseus gen. nov., sp. nov., a novel freshwater planctomycete with a giant genome from the family Gemmataceae.</title>
        <authorList>
            <person name="Kulichevskaya I.S."/>
            <person name="Naumoff D.G."/>
            <person name="Miroshnikov K."/>
            <person name="Ivanova A."/>
            <person name="Philippov D.A."/>
            <person name="Hakobyan A."/>
            <person name="Rijpstra I.C."/>
            <person name="Sinninghe Damste J.S."/>
            <person name="Liesack W."/>
            <person name="Dedysh S.N."/>
        </authorList>
    </citation>
    <scope>NUCLEOTIDE SEQUENCE [LARGE SCALE GENOMIC DNA]</scope>
    <source>
        <strain evidence="2">PX52</strain>
    </source>
</reference>
<proteinExistence type="predicted"/>
<dbReference type="EMBL" id="CP042425">
    <property type="protein sequence ID" value="QEL17640.1"/>
    <property type="molecule type" value="Genomic_DNA"/>
</dbReference>
<keyword evidence="2" id="KW-1185">Reference proteome</keyword>
<dbReference type="RefSeq" id="WP_149112225.1">
    <property type="nucleotide sequence ID" value="NZ_CP042425.1"/>
</dbReference>
<evidence type="ECO:0000313" key="1">
    <source>
        <dbReference type="EMBL" id="QEL17640.1"/>
    </source>
</evidence>
<dbReference type="Proteomes" id="UP000324974">
    <property type="component" value="Chromosome"/>
</dbReference>
<dbReference type="AlphaFoldDB" id="A0A5C1AFP3"/>
<name>A0A5C1AFP3_9BACT</name>
<organism evidence="1 2">
    <name type="scientific">Limnoglobus roseus</name>
    <dbReference type="NCBI Taxonomy" id="2598579"/>
    <lineage>
        <taxon>Bacteria</taxon>
        <taxon>Pseudomonadati</taxon>
        <taxon>Planctomycetota</taxon>
        <taxon>Planctomycetia</taxon>
        <taxon>Gemmatales</taxon>
        <taxon>Gemmataceae</taxon>
        <taxon>Limnoglobus</taxon>
    </lineage>
</organism>
<sequence length="68" mass="7340">MRPDLDPALLTPDDRLTELAAILARGLIRLRDKAALTPHQTSATQIVAESRDSAVAVPPDTWLTVHTG</sequence>
<gene>
    <name evidence="1" type="ORF">PX52LOC_04638</name>
</gene>